<keyword evidence="1" id="KW-0175">Coiled coil</keyword>
<evidence type="ECO:0000313" key="2">
    <source>
        <dbReference type="EMBL" id="MDO8054681.1"/>
    </source>
</evidence>
<evidence type="ECO:0000313" key="3">
    <source>
        <dbReference type="Proteomes" id="UP001170651"/>
    </source>
</evidence>
<dbReference type="Proteomes" id="UP001170651">
    <property type="component" value="Unassembled WGS sequence"/>
</dbReference>
<accession>A0AAP4X8N1</accession>
<dbReference type="EMBL" id="JAOSIW010000019">
    <property type="protein sequence ID" value="MDO8054681.1"/>
    <property type="molecule type" value="Genomic_DNA"/>
</dbReference>
<evidence type="ECO:0000256" key="1">
    <source>
        <dbReference type="SAM" id="Coils"/>
    </source>
</evidence>
<comment type="caution">
    <text evidence="2">The sequence shown here is derived from an EMBL/GenBank/DDBJ whole genome shotgun (WGS) entry which is preliminary data.</text>
</comment>
<keyword evidence="3" id="KW-1185">Reference proteome</keyword>
<dbReference type="AlphaFoldDB" id="A0AAP4X8N1"/>
<gene>
    <name evidence="2" type="ORF">OC696_02260</name>
</gene>
<sequence>MVKLKKIIKIINYSTLFLFLFSIININQVIAINKDEYMNDQDNMKIHDIHLENTEDILQHLINKNCYESFSYFALEYPCYNGQNVKYDLIWKIKNPPFKQLGTNEYKLMCVLFDKGERDKKDDIYSLEDLKQMSNGASNMYIFWVKNKFLDPNDKKNVQNLIFNRLELEFKQKQIKEKIKEINELLNYLSQEEKKFSNLENDFKLQIQSLLKDKKSLEVEIINLKQKIKNLEDTKNDENILKNKQIKELNSQLDLLKKDIQNEKEKYQQLNNYFNNKQKKYSGIRDFLHQNFFRF</sequence>
<protein>
    <recommendedName>
        <fullName evidence="4">Sequence-variable mosaic (SVM) signal sequence domain-containing protein</fullName>
    </recommendedName>
</protein>
<organism evidence="2 3">
    <name type="scientific">Candidatus Phytoplasma australasiaticum subsp. australasiaticum</name>
    <dbReference type="NCBI Taxonomy" id="2832407"/>
    <lineage>
        <taxon>Bacteria</taxon>
        <taxon>Bacillati</taxon>
        <taxon>Mycoplasmatota</taxon>
        <taxon>Mollicutes</taxon>
        <taxon>Acholeplasmatales</taxon>
        <taxon>Acholeplasmataceae</taxon>
        <taxon>Candidatus Phytoplasma</taxon>
        <taxon>16SrII (Peanut WB group)</taxon>
        <taxon>Candidatus Phytoplasma australasiaticum</taxon>
    </lineage>
</organism>
<reference evidence="2 3" key="1">
    <citation type="journal article" date="2023" name="Int. J. Syst. Evol. Microbiol.">
        <title>The observation of taxonomic boundaries for the 16SrII and 16SrXXV phytoplasmas using genome-based delimitation.</title>
        <authorList>
            <person name="Rodrigues Jardim B."/>
            <person name="Tran-Nguyen L.T.T."/>
            <person name="Gambley C."/>
            <person name="Al-Sadi A.M."/>
            <person name="Al-Subhi A.M."/>
            <person name="Foissac X."/>
            <person name="Salar P."/>
            <person name="Cai H."/>
            <person name="Yang J.Y."/>
            <person name="Davis R."/>
            <person name="Jones L."/>
            <person name="Rodoni B."/>
            <person name="Constable F.E."/>
        </authorList>
    </citation>
    <scope>NUCLEOTIDE SEQUENCE [LARGE SCALE GENOMIC DNA]</scope>
    <source>
        <strain evidence="2">BAWM-OMN-P26</strain>
    </source>
</reference>
<proteinExistence type="predicted"/>
<evidence type="ECO:0008006" key="4">
    <source>
        <dbReference type="Google" id="ProtNLM"/>
    </source>
</evidence>
<feature type="coiled-coil region" evidence="1">
    <location>
        <begin position="168"/>
        <end position="280"/>
    </location>
</feature>
<name>A0AAP4X8N1_9MOLU</name>
<dbReference type="RefSeq" id="WP_255884586.1">
    <property type="nucleotide sequence ID" value="NZ_JALQCT010000016.1"/>
</dbReference>